<comment type="catalytic activity">
    <reaction evidence="1 5">
        <text>dTDP-4-dehydro-6-deoxy-alpha-D-glucose = dTDP-4-dehydro-beta-L-rhamnose</text>
        <dbReference type="Rhea" id="RHEA:16969"/>
        <dbReference type="ChEBI" id="CHEBI:57649"/>
        <dbReference type="ChEBI" id="CHEBI:62830"/>
        <dbReference type="EC" id="5.1.3.13"/>
    </reaction>
</comment>
<protein>
    <recommendedName>
        <fullName evidence="4 5">dTDP-4-dehydrorhamnose 3,5-epimerase</fullName>
        <ecNumber evidence="3 5">5.1.3.13</ecNumber>
    </recommendedName>
    <alternativeName>
        <fullName evidence="5">Thymidine diphospho-4-keto-rhamnose 3,5-epimerase</fullName>
    </alternativeName>
</protein>
<evidence type="ECO:0000256" key="3">
    <source>
        <dbReference type="ARBA" id="ARBA00012098"/>
    </source>
</evidence>
<comment type="caution">
    <text evidence="6">The sequence shown here is derived from an EMBL/GenBank/DDBJ whole genome shotgun (WGS) entry which is preliminary data.</text>
</comment>
<evidence type="ECO:0000256" key="2">
    <source>
        <dbReference type="ARBA" id="ARBA00001997"/>
    </source>
</evidence>
<comment type="subunit">
    <text evidence="5">Homodimer.</text>
</comment>
<dbReference type="CDD" id="cd00438">
    <property type="entry name" value="cupin_RmlC"/>
    <property type="match status" value="1"/>
</dbReference>
<dbReference type="RefSeq" id="WP_263529000.1">
    <property type="nucleotide sequence ID" value="NZ_JAOVZB010000001.1"/>
</dbReference>
<dbReference type="GO" id="GO:0008830">
    <property type="term" value="F:dTDP-4-dehydrorhamnose 3,5-epimerase activity"/>
    <property type="evidence" value="ECO:0007669"/>
    <property type="project" value="UniProtKB-EC"/>
</dbReference>
<comment type="pathway">
    <text evidence="5">Carbohydrate biosynthesis; dTDP-L-rhamnose biosynthesis.</text>
</comment>
<dbReference type="Gene3D" id="2.60.120.10">
    <property type="entry name" value="Jelly Rolls"/>
    <property type="match status" value="1"/>
</dbReference>
<evidence type="ECO:0000256" key="5">
    <source>
        <dbReference type="RuleBase" id="RU364069"/>
    </source>
</evidence>
<gene>
    <name evidence="6" type="primary">rfbC</name>
    <name evidence="6" type="ORF">OFY17_01900</name>
</gene>
<evidence type="ECO:0000313" key="6">
    <source>
        <dbReference type="EMBL" id="MCV2401626.1"/>
    </source>
</evidence>
<evidence type="ECO:0000313" key="7">
    <source>
        <dbReference type="Proteomes" id="UP001209713"/>
    </source>
</evidence>
<reference evidence="6 7" key="1">
    <citation type="submission" date="2022-10" db="EMBL/GenBank/DDBJ databases">
        <title>Marinomonas transparenta sp. nov. and Marinomonas sargassi sp. nov., isolated from marine alga (Sargassum natans (L.) Gaillon).</title>
        <authorList>
            <person name="Wang Y."/>
        </authorList>
    </citation>
    <scope>NUCLEOTIDE SEQUENCE [LARGE SCALE GENOMIC DNA]</scope>
    <source>
        <strain evidence="6 7">C2222</strain>
    </source>
</reference>
<comment type="similarity">
    <text evidence="5">Belongs to the dTDP-4-dehydrorhamnose 3,5-epimerase family.</text>
</comment>
<dbReference type="EMBL" id="JAOVZB010000001">
    <property type="protein sequence ID" value="MCV2401626.1"/>
    <property type="molecule type" value="Genomic_DNA"/>
</dbReference>
<dbReference type="NCBIfam" id="TIGR01221">
    <property type="entry name" value="rmlC"/>
    <property type="match status" value="1"/>
</dbReference>
<dbReference type="Proteomes" id="UP001209713">
    <property type="component" value="Unassembled WGS sequence"/>
</dbReference>
<keyword evidence="7" id="KW-1185">Reference proteome</keyword>
<name>A0ABT2YP64_9GAMM</name>
<dbReference type="PANTHER" id="PTHR21047:SF2">
    <property type="entry name" value="THYMIDINE DIPHOSPHO-4-KETO-RHAMNOSE 3,5-EPIMERASE"/>
    <property type="match status" value="1"/>
</dbReference>
<dbReference type="Pfam" id="PF00908">
    <property type="entry name" value="dTDP_sugar_isom"/>
    <property type="match status" value="1"/>
</dbReference>
<dbReference type="SUPFAM" id="SSF51182">
    <property type="entry name" value="RmlC-like cupins"/>
    <property type="match status" value="1"/>
</dbReference>
<comment type="function">
    <text evidence="2 5">Catalyzes the epimerization of the C3' and C5'positions of dTDP-6-deoxy-D-xylo-4-hexulose, forming dTDP-6-deoxy-L-lyxo-4-hexulose.</text>
</comment>
<proteinExistence type="inferred from homology"/>
<keyword evidence="5 6" id="KW-0413">Isomerase</keyword>
<dbReference type="EC" id="5.1.3.13" evidence="3 5"/>
<dbReference type="PANTHER" id="PTHR21047">
    <property type="entry name" value="DTDP-6-DEOXY-D-GLUCOSE-3,5 EPIMERASE"/>
    <property type="match status" value="1"/>
</dbReference>
<organism evidence="6 7">
    <name type="scientific">Marinomonas sargassi</name>
    <dbReference type="NCBI Taxonomy" id="2984494"/>
    <lineage>
        <taxon>Bacteria</taxon>
        <taxon>Pseudomonadati</taxon>
        <taxon>Pseudomonadota</taxon>
        <taxon>Gammaproteobacteria</taxon>
        <taxon>Oceanospirillales</taxon>
        <taxon>Oceanospirillaceae</taxon>
        <taxon>Marinomonas</taxon>
    </lineage>
</organism>
<dbReference type="InterPro" id="IPR000888">
    <property type="entry name" value="RmlC-like"/>
</dbReference>
<dbReference type="InterPro" id="IPR014710">
    <property type="entry name" value="RmlC-like_jellyroll"/>
</dbReference>
<evidence type="ECO:0000256" key="1">
    <source>
        <dbReference type="ARBA" id="ARBA00001298"/>
    </source>
</evidence>
<dbReference type="InterPro" id="IPR011051">
    <property type="entry name" value="RmlC_Cupin_sf"/>
</dbReference>
<accession>A0ABT2YP64</accession>
<evidence type="ECO:0000256" key="4">
    <source>
        <dbReference type="ARBA" id="ARBA00019595"/>
    </source>
</evidence>
<sequence>MKVIKTRVEGALLIEPKVFGDERGFFLETFQAERYAEVAGIDLPFVQDNHSRSSRNVLRGLHFQKSKPQGKLVRVVRGEVFDVAVDIRKDSPSYGQWAGVVLSEENKRQFWVPPGLAHGFVVLSDIADFEYKCTDYYDPSDEGSLIWNDPQVAIEWPENIQPILSSKDKIGLKFEKL</sequence>